<evidence type="ECO:0000313" key="2">
    <source>
        <dbReference type="EMBL" id="MFC5510475.1"/>
    </source>
</evidence>
<keyword evidence="3" id="KW-1185">Reference proteome</keyword>
<sequence length="202" mass="22163">MFSPCRTYRYALWRDFGDLAGEGYAMFIGLNPSTADEVTDDPTIRRCIAFAKSWGYGALCMTNLFGFRATDPVNMKAATDPVGPENDYHLQRLARGAGIVVAAWGVHGAHRQRDTAVRSMMPKLHCLRKTGDGHPGHPLYLPNISLRFRSNTGTPGGLAKTQTPLGAIILPKNVTNEPVTQRPSLRRDRDSTHANSANPSDQ</sequence>
<gene>
    <name evidence="2" type="ORF">ACFPOU_04940</name>
</gene>
<protein>
    <submittedName>
        <fullName evidence="2">DUF1643 domain-containing protein</fullName>
    </submittedName>
</protein>
<organism evidence="2 3">
    <name type="scientific">Massilia jejuensis</name>
    <dbReference type="NCBI Taxonomy" id="648894"/>
    <lineage>
        <taxon>Bacteria</taxon>
        <taxon>Pseudomonadati</taxon>
        <taxon>Pseudomonadota</taxon>
        <taxon>Betaproteobacteria</taxon>
        <taxon>Burkholderiales</taxon>
        <taxon>Oxalobacteraceae</taxon>
        <taxon>Telluria group</taxon>
        <taxon>Massilia</taxon>
    </lineage>
</organism>
<evidence type="ECO:0000256" key="1">
    <source>
        <dbReference type="SAM" id="MobiDB-lite"/>
    </source>
</evidence>
<reference evidence="3" key="1">
    <citation type="journal article" date="2019" name="Int. J. Syst. Evol. Microbiol.">
        <title>The Global Catalogue of Microorganisms (GCM) 10K type strain sequencing project: providing services to taxonomists for standard genome sequencing and annotation.</title>
        <authorList>
            <consortium name="The Broad Institute Genomics Platform"/>
            <consortium name="The Broad Institute Genome Sequencing Center for Infectious Disease"/>
            <person name="Wu L."/>
            <person name="Ma J."/>
        </authorList>
    </citation>
    <scope>NUCLEOTIDE SEQUENCE [LARGE SCALE GENOMIC DNA]</scope>
    <source>
        <strain evidence="3">CCUG 38813</strain>
    </source>
</reference>
<name>A0ABW0PDB0_9BURK</name>
<feature type="non-terminal residue" evidence="2">
    <location>
        <position position="202"/>
    </location>
</feature>
<feature type="compositionally biased region" description="Polar residues" evidence="1">
    <location>
        <begin position="173"/>
        <end position="183"/>
    </location>
</feature>
<accession>A0ABW0PDB0</accession>
<dbReference type="Pfam" id="PF07799">
    <property type="entry name" value="DUF1643"/>
    <property type="match status" value="1"/>
</dbReference>
<dbReference type="Proteomes" id="UP001596031">
    <property type="component" value="Unassembled WGS sequence"/>
</dbReference>
<evidence type="ECO:0000313" key="3">
    <source>
        <dbReference type="Proteomes" id="UP001596031"/>
    </source>
</evidence>
<feature type="compositionally biased region" description="Polar residues" evidence="1">
    <location>
        <begin position="193"/>
        <end position="202"/>
    </location>
</feature>
<dbReference type="InterPro" id="IPR012441">
    <property type="entry name" value="DUF1643"/>
</dbReference>
<dbReference type="RefSeq" id="WP_379717826.1">
    <property type="nucleotide sequence ID" value="NZ_JBHSMS010000015.1"/>
</dbReference>
<comment type="caution">
    <text evidence="2">The sequence shown here is derived from an EMBL/GenBank/DDBJ whole genome shotgun (WGS) entry which is preliminary data.</text>
</comment>
<feature type="region of interest" description="Disordered" evidence="1">
    <location>
        <begin position="171"/>
        <end position="202"/>
    </location>
</feature>
<proteinExistence type="predicted"/>
<dbReference type="EMBL" id="JBHSMS010000015">
    <property type="protein sequence ID" value="MFC5510475.1"/>
    <property type="molecule type" value="Genomic_DNA"/>
</dbReference>